<gene>
    <name evidence="2" type="ORF">QHT84_04575</name>
</gene>
<comment type="caution">
    <text evidence="2">The sequence shown here is derived from an EMBL/GenBank/DDBJ whole genome shotgun (WGS) entry which is preliminary data.</text>
</comment>
<dbReference type="GO" id="GO:0016787">
    <property type="term" value="F:hydrolase activity"/>
    <property type="evidence" value="ECO:0007669"/>
    <property type="project" value="UniProtKB-KW"/>
</dbReference>
<keyword evidence="3" id="KW-1185">Reference proteome</keyword>
<dbReference type="EMBL" id="JASGBP010000002">
    <property type="protein sequence ID" value="MDI9256683.1"/>
    <property type="molecule type" value="Genomic_DNA"/>
</dbReference>
<evidence type="ECO:0000313" key="3">
    <source>
        <dbReference type="Proteomes" id="UP001230035"/>
    </source>
</evidence>
<dbReference type="InterPro" id="IPR029058">
    <property type="entry name" value="AB_hydrolase_fold"/>
</dbReference>
<name>A0ABT6XNS9_9FLAO</name>
<evidence type="ECO:0000313" key="2">
    <source>
        <dbReference type="EMBL" id="MDI9256683.1"/>
    </source>
</evidence>
<sequence length="280" mass="32001">MKKIQLFFLAKSVGLYLNTVSYFKPVKARNIAYKIFSSPRKGKLQKEALPKSLRSAQQQTLQYDGETFQAYIWQGSEDSILLLHGWESNAARWKKLLNHLKPLGKTIIAIDAPAHGLSSGKEFNAPRYAEFIRVLTEKYQPKTLIGHSIGGAAITFYLNKYPNPHIEKIVLLGAPSSFKKISDNFINLLSLNTKMKRLLEQYYQEKFNMHINDFAGHLFAQNFHHKAIIAHDSQDNVIMVEEGRHYAKAWKNATYIETQGLGHSMHDADLYQKICAFIEA</sequence>
<feature type="domain" description="AB hydrolase-1" evidence="1">
    <location>
        <begin position="79"/>
        <end position="216"/>
    </location>
</feature>
<proteinExistence type="predicted"/>
<dbReference type="RefSeq" id="WP_283238373.1">
    <property type="nucleotide sequence ID" value="NZ_JASGBP010000002.1"/>
</dbReference>
<dbReference type="PANTHER" id="PTHR43798">
    <property type="entry name" value="MONOACYLGLYCEROL LIPASE"/>
    <property type="match status" value="1"/>
</dbReference>
<dbReference type="SUPFAM" id="SSF53474">
    <property type="entry name" value="alpha/beta-Hydrolases"/>
    <property type="match status" value="1"/>
</dbReference>
<dbReference type="Pfam" id="PF00561">
    <property type="entry name" value="Abhydrolase_1"/>
    <property type="match status" value="1"/>
</dbReference>
<reference evidence="2 3" key="1">
    <citation type="submission" date="2023-05" db="EMBL/GenBank/DDBJ databases">
        <title>Flavobacterium sedimenti sp. nov., isolated from the sediment.</title>
        <authorList>
            <person name="Wu N."/>
        </authorList>
    </citation>
    <scope>NUCLEOTIDE SEQUENCE [LARGE SCALE GENOMIC DNA]</scope>
    <source>
        <strain evidence="2 3">YZ-48</strain>
    </source>
</reference>
<dbReference type="InterPro" id="IPR050266">
    <property type="entry name" value="AB_hydrolase_sf"/>
</dbReference>
<dbReference type="PANTHER" id="PTHR43798:SF33">
    <property type="entry name" value="HYDROLASE, PUTATIVE (AFU_ORTHOLOGUE AFUA_2G14860)-RELATED"/>
    <property type="match status" value="1"/>
</dbReference>
<protein>
    <submittedName>
        <fullName evidence="2">Alpha/beta fold hydrolase</fullName>
    </submittedName>
</protein>
<accession>A0ABT6XNS9</accession>
<dbReference type="Gene3D" id="3.40.50.1820">
    <property type="entry name" value="alpha/beta hydrolase"/>
    <property type="match status" value="1"/>
</dbReference>
<keyword evidence="2" id="KW-0378">Hydrolase</keyword>
<dbReference type="Proteomes" id="UP001230035">
    <property type="component" value="Unassembled WGS sequence"/>
</dbReference>
<dbReference type="InterPro" id="IPR000073">
    <property type="entry name" value="AB_hydrolase_1"/>
</dbReference>
<organism evidence="2 3">
    <name type="scientific">Flavobacterium sedimenticola</name>
    <dbReference type="NCBI Taxonomy" id="3043286"/>
    <lineage>
        <taxon>Bacteria</taxon>
        <taxon>Pseudomonadati</taxon>
        <taxon>Bacteroidota</taxon>
        <taxon>Flavobacteriia</taxon>
        <taxon>Flavobacteriales</taxon>
        <taxon>Flavobacteriaceae</taxon>
        <taxon>Flavobacterium</taxon>
    </lineage>
</organism>
<evidence type="ECO:0000259" key="1">
    <source>
        <dbReference type="Pfam" id="PF00561"/>
    </source>
</evidence>